<keyword evidence="2" id="KW-1185">Reference proteome</keyword>
<evidence type="ECO:0000313" key="1">
    <source>
        <dbReference type="EMBL" id="PGH08176.1"/>
    </source>
</evidence>
<dbReference type="STRING" id="2060905.A0A2B7XGB3"/>
<proteinExistence type="predicted"/>
<name>A0A2B7XGB3_9EURO</name>
<gene>
    <name evidence="1" type="ORF">GX51_01330</name>
</gene>
<dbReference type="InterPro" id="IPR036188">
    <property type="entry name" value="FAD/NAD-bd_sf"/>
</dbReference>
<dbReference type="OrthoDB" id="4178770at2759"/>
<accession>A0A2B7XGB3</accession>
<organism evidence="1 2">
    <name type="scientific">Blastomyces parvus</name>
    <dbReference type="NCBI Taxonomy" id="2060905"/>
    <lineage>
        <taxon>Eukaryota</taxon>
        <taxon>Fungi</taxon>
        <taxon>Dikarya</taxon>
        <taxon>Ascomycota</taxon>
        <taxon>Pezizomycotina</taxon>
        <taxon>Eurotiomycetes</taxon>
        <taxon>Eurotiomycetidae</taxon>
        <taxon>Onygenales</taxon>
        <taxon>Ajellomycetaceae</taxon>
        <taxon>Blastomyces</taxon>
    </lineage>
</organism>
<protein>
    <submittedName>
        <fullName evidence="1">Uncharacterized protein</fullName>
    </submittedName>
</protein>
<dbReference type="Proteomes" id="UP000224080">
    <property type="component" value="Unassembled WGS sequence"/>
</dbReference>
<dbReference type="AlphaFoldDB" id="A0A2B7XGB3"/>
<dbReference type="EMBL" id="PDNC01000010">
    <property type="protein sequence ID" value="PGH08176.1"/>
    <property type="molecule type" value="Genomic_DNA"/>
</dbReference>
<evidence type="ECO:0000313" key="2">
    <source>
        <dbReference type="Proteomes" id="UP000224080"/>
    </source>
</evidence>
<dbReference type="Gene3D" id="3.50.50.60">
    <property type="entry name" value="FAD/NAD(P)-binding domain"/>
    <property type="match status" value="1"/>
</dbReference>
<sequence>MSLDESLRNKNSPVAIVGAGISAQRGFTNVTIFDKQPYQKSKYSFEDSCDAANADPNKIIRVAYGDEKIYQDLTLEALKHWEEWNEQLA</sequence>
<comment type="caution">
    <text evidence="1">The sequence shown here is derived from an EMBL/GenBank/DDBJ whole genome shotgun (WGS) entry which is preliminary data.</text>
</comment>
<reference evidence="1 2" key="1">
    <citation type="submission" date="2017-10" db="EMBL/GenBank/DDBJ databases">
        <title>Comparative genomics in systemic dimorphic fungi from Ajellomycetaceae.</title>
        <authorList>
            <person name="Munoz J.F."/>
            <person name="Mcewen J.G."/>
            <person name="Clay O.K."/>
            <person name="Cuomo C.A."/>
        </authorList>
    </citation>
    <scope>NUCLEOTIDE SEQUENCE [LARGE SCALE GENOMIC DNA]</scope>
    <source>
        <strain evidence="1 2">UAMH130</strain>
    </source>
</reference>